<dbReference type="EMBL" id="CP069026">
    <property type="protein sequence ID" value="QRC94634.1"/>
    <property type="molecule type" value="Genomic_DNA"/>
</dbReference>
<dbReference type="OrthoDB" id="3682316at2759"/>
<evidence type="ECO:0000256" key="1">
    <source>
        <dbReference type="ARBA" id="ARBA00023242"/>
    </source>
</evidence>
<dbReference type="Pfam" id="PF00172">
    <property type="entry name" value="Zn_clus"/>
    <property type="match status" value="1"/>
</dbReference>
<keyword evidence="5" id="KW-1185">Reference proteome</keyword>
<dbReference type="CDD" id="cd00067">
    <property type="entry name" value="GAL4"/>
    <property type="match status" value="1"/>
</dbReference>
<organism evidence="4 5">
    <name type="scientific">Phaeosphaeria nodorum (strain SN15 / ATCC MYA-4574 / FGSC 10173)</name>
    <name type="common">Glume blotch fungus</name>
    <name type="synonym">Parastagonospora nodorum</name>
    <dbReference type="NCBI Taxonomy" id="321614"/>
    <lineage>
        <taxon>Eukaryota</taxon>
        <taxon>Fungi</taxon>
        <taxon>Dikarya</taxon>
        <taxon>Ascomycota</taxon>
        <taxon>Pezizomycotina</taxon>
        <taxon>Dothideomycetes</taxon>
        <taxon>Pleosporomycetidae</taxon>
        <taxon>Pleosporales</taxon>
        <taxon>Pleosporineae</taxon>
        <taxon>Phaeosphaeriaceae</taxon>
        <taxon>Parastagonospora</taxon>
    </lineage>
</organism>
<name>A0A7U2HY33_PHANO</name>
<dbReference type="Gene3D" id="4.10.240.10">
    <property type="entry name" value="Zn(2)-C6 fungal-type DNA-binding domain"/>
    <property type="match status" value="1"/>
</dbReference>
<feature type="domain" description="Zn(2)-C6 fungal-type" evidence="3">
    <location>
        <begin position="14"/>
        <end position="47"/>
    </location>
</feature>
<sequence>MSTISFFATSKRTSCDRCRKQKLRCPPDKDDMGTCGRCLRAGVACATSYTKPRGRSQKHGISTDGTSHVSGLDMQEPALPTPESVLSAGLTSSVQVAEDGSQLWSPLEEYNHLPSLSNFESGALSQSQDEDFAGLWWSPLHEDLDLDVHMDPSGACQNGYSAEISSFSRTDCSRQSNDCSPETLQHVECDMRLSQLNLELCRQSKAYHHWPNTTSDGSVRRPHFAIASALRDLLQNTEAFIHILHCLRNGTELNLDGRYQEPISTHDTGVSPPSLAFPSILNLTSCFFRIVDLFNVLLSSLALELATHSPLQRRSSSSSVTSALQILPDLKLAGLAVQEVSLQTKILVLTITHHFETMERLLGLPADLRVSECKDDNGYGLLGASWTSVLSSGRREKFELGWRRTGNWVTSIESLKANMGTLTKGSC</sequence>
<gene>
    <name evidence="4" type="ORF">JI435_430910</name>
</gene>
<dbReference type="Proteomes" id="UP000663193">
    <property type="component" value="Chromosome 4"/>
</dbReference>
<dbReference type="VEuPathDB" id="FungiDB:JI435_430910"/>
<dbReference type="InterPro" id="IPR050797">
    <property type="entry name" value="Carb_Metab_Trans_Reg"/>
</dbReference>
<dbReference type="PROSITE" id="PS00463">
    <property type="entry name" value="ZN2_CY6_FUNGAL_1"/>
    <property type="match status" value="1"/>
</dbReference>
<feature type="compositionally biased region" description="Polar residues" evidence="2">
    <location>
        <begin position="59"/>
        <end position="69"/>
    </location>
</feature>
<feature type="region of interest" description="Disordered" evidence="2">
    <location>
        <begin position="51"/>
        <end position="70"/>
    </location>
</feature>
<protein>
    <submittedName>
        <fullName evidence="4">Stemphyloxin II biosynthesis cluster transcription factor sthR</fullName>
    </submittedName>
</protein>
<reference evidence="5" key="1">
    <citation type="journal article" date="2021" name="BMC Genomics">
        <title>Chromosome-level genome assembly and manually-curated proteome of model necrotroph Parastagonospora nodorum Sn15 reveals a genome-wide trove of candidate effector homologs, and redundancy of virulence-related functions within an accessory chromosome.</title>
        <authorList>
            <person name="Bertazzoni S."/>
            <person name="Jones D.A.B."/>
            <person name="Phan H.T."/>
            <person name="Tan K.-C."/>
            <person name="Hane J.K."/>
        </authorList>
    </citation>
    <scope>NUCLEOTIDE SEQUENCE [LARGE SCALE GENOMIC DNA]</scope>
    <source>
        <strain evidence="5">SN15 / ATCC MYA-4574 / FGSC 10173)</strain>
    </source>
</reference>
<dbReference type="PANTHER" id="PTHR31668">
    <property type="entry name" value="GLUCOSE TRANSPORT TRANSCRIPTION REGULATOR RGT1-RELATED-RELATED"/>
    <property type="match status" value="1"/>
</dbReference>
<proteinExistence type="predicted"/>
<dbReference type="SMART" id="SM00066">
    <property type="entry name" value="GAL4"/>
    <property type="match status" value="1"/>
</dbReference>
<evidence type="ECO:0000313" key="4">
    <source>
        <dbReference type="EMBL" id="QRC94634.1"/>
    </source>
</evidence>
<evidence type="ECO:0000256" key="2">
    <source>
        <dbReference type="SAM" id="MobiDB-lite"/>
    </source>
</evidence>
<dbReference type="SUPFAM" id="SSF57701">
    <property type="entry name" value="Zn2/Cys6 DNA-binding domain"/>
    <property type="match status" value="1"/>
</dbReference>
<keyword evidence="1" id="KW-0539">Nucleus</keyword>
<dbReference type="GO" id="GO:0008270">
    <property type="term" value="F:zinc ion binding"/>
    <property type="evidence" value="ECO:0007669"/>
    <property type="project" value="InterPro"/>
</dbReference>
<evidence type="ECO:0000259" key="3">
    <source>
        <dbReference type="PROSITE" id="PS50048"/>
    </source>
</evidence>
<dbReference type="GO" id="GO:0000981">
    <property type="term" value="F:DNA-binding transcription factor activity, RNA polymerase II-specific"/>
    <property type="evidence" value="ECO:0007669"/>
    <property type="project" value="InterPro"/>
</dbReference>
<accession>A0A7U2HY33</accession>
<dbReference type="InterPro" id="IPR036864">
    <property type="entry name" value="Zn2-C6_fun-type_DNA-bd_sf"/>
</dbReference>
<dbReference type="PROSITE" id="PS50048">
    <property type="entry name" value="ZN2_CY6_FUNGAL_2"/>
    <property type="match status" value="1"/>
</dbReference>
<dbReference type="AlphaFoldDB" id="A0A7U2HY33"/>
<evidence type="ECO:0000313" key="5">
    <source>
        <dbReference type="Proteomes" id="UP000663193"/>
    </source>
</evidence>
<dbReference type="InterPro" id="IPR001138">
    <property type="entry name" value="Zn2Cys6_DnaBD"/>
</dbReference>
<dbReference type="PANTHER" id="PTHR31668:SF23">
    <property type="entry name" value="ZN(II)2CYS6 TRANSCRIPTION FACTOR (EUROFUNG)"/>
    <property type="match status" value="1"/>
</dbReference>